<dbReference type="AlphaFoldDB" id="A0A6V8HAR6"/>
<accession>A0A6V8HAR6</accession>
<protein>
    <submittedName>
        <fullName evidence="5">40S ribosomal protein</fullName>
    </submittedName>
</protein>
<evidence type="ECO:0000256" key="2">
    <source>
        <dbReference type="ARBA" id="ARBA00022980"/>
    </source>
</evidence>
<dbReference type="SUPFAM" id="SSF56047">
    <property type="entry name" value="Ribosomal protein S8"/>
    <property type="match status" value="1"/>
</dbReference>
<dbReference type="GO" id="GO:0005840">
    <property type="term" value="C:ribosome"/>
    <property type="evidence" value="ECO:0007669"/>
    <property type="project" value="UniProtKB-KW"/>
</dbReference>
<dbReference type="Proteomes" id="UP000053095">
    <property type="component" value="Unassembled WGS sequence"/>
</dbReference>
<comment type="caution">
    <text evidence="5">The sequence shown here is derived from an EMBL/GenBank/DDBJ whole genome shotgun (WGS) entry which is preliminary data.</text>
</comment>
<dbReference type="FunFam" id="3.30.1490.10:FF:000005">
    <property type="entry name" value="Mitochondrial 40S ribosomal protein S8"/>
    <property type="match status" value="1"/>
</dbReference>
<dbReference type="GO" id="GO:1990904">
    <property type="term" value="C:ribonucleoprotein complex"/>
    <property type="evidence" value="ECO:0007669"/>
    <property type="project" value="UniProtKB-KW"/>
</dbReference>
<evidence type="ECO:0000313" key="6">
    <source>
        <dbReference type="Proteomes" id="UP000053095"/>
    </source>
</evidence>
<keyword evidence="3" id="KW-0687">Ribonucleoprotein</keyword>
<dbReference type="GO" id="GO:0006412">
    <property type="term" value="P:translation"/>
    <property type="evidence" value="ECO:0007669"/>
    <property type="project" value="InterPro"/>
</dbReference>
<keyword evidence="6" id="KW-1185">Reference proteome</keyword>
<dbReference type="Gene3D" id="3.30.1490.10">
    <property type="match status" value="1"/>
</dbReference>
<reference evidence="6" key="1">
    <citation type="journal article" date="2015" name="Genome Announc.">
        <title>Draft genome sequence of Talaromyces cellulolyticus strain Y-94, a source of lignocellulosic biomass-degrading enzymes.</title>
        <authorList>
            <person name="Fujii T."/>
            <person name="Koike H."/>
            <person name="Sawayama S."/>
            <person name="Yano S."/>
            <person name="Inoue H."/>
        </authorList>
    </citation>
    <scope>NUCLEOTIDE SEQUENCE [LARGE SCALE GENOMIC DNA]</scope>
    <source>
        <strain evidence="6">Y-94</strain>
    </source>
</reference>
<gene>
    <name evidence="5" type="ORF">TCE0_033r09303</name>
</gene>
<sequence>MLTSAFNSSQSNPSPLISSGTPDIKATGLNTPTMSLVHLAHMCSHLNNVTKARLGLTSIVDTKMHRNLILAMQQQGLIGSIVRGGRSPPPPHLLLGQPTATSAADASAAAGASGVIETEPVTQANIASRRLWLGLKYWQSEPVLGKITPVSKPTRRIIMDLPALRRVIRGSRSGTVDGLRSPGECLFLSTDHGILEARQCVEKKIGGVVLCRVE</sequence>
<dbReference type="InterPro" id="IPR035987">
    <property type="entry name" value="Ribosomal_uS8_sf"/>
</dbReference>
<comment type="similarity">
    <text evidence="1">Belongs to the universal ribosomal protein uS8 family.</text>
</comment>
<dbReference type="PANTHER" id="PTHR11758">
    <property type="entry name" value="40S RIBOSOMAL PROTEIN S15A"/>
    <property type="match status" value="1"/>
</dbReference>
<evidence type="ECO:0000256" key="3">
    <source>
        <dbReference type="ARBA" id="ARBA00023274"/>
    </source>
</evidence>
<name>A0A6V8HAR6_TALPI</name>
<organism evidence="5 6">
    <name type="scientific">Talaromyces pinophilus</name>
    <name type="common">Penicillium pinophilum</name>
    <dbReference type="NCBI Taxonomy" id="128442"/>
    <lineage>
        <taxon>Eukaryota</taxon>
        <taxon>Fungi</taxon>
        <taxon>Dikarya</taxon>
        <taxon>Ascomycota</taxon>
        <taxon>Pezizomycotina</taxon>
        <taxon>Eurotiomycetes</taxon>
        <taxon>Eurotiomycetidae</taxon>
        <taxon>Eurotiales</taxon>
        <taxon>Trichocomaceae</taxon>
        <taxon>Talaromyces</taxon>
        <taxon>Talaromyces sect. Talaromyces</taxon>
    </lineage>
</organism>
<dbReference type="Pfam" id="PF00410">
    <property type="entry name" value="Ribosomal_S8"/>
    <property type="match status" value="1"/>
</dbReference>
<dbReference type="EMBL" id="DF933829">
    <property type="protein sequence ID" value="GAM38520.1"/>
    <property type="molecule type" value="Genomic_DNA"/>
</dbReference>
<evidence type="ECO:0000256" key="4">
    <source>
        <dbReference type="SAM" id="MobiDB-lite"/>
    </source>
</evidence>
<feature type="compositionally biased region" description="Low complexity" evidence="4">
    <location>
        <begin position="7"/>
        <end position="19"/>
    </location>
</feature>
<evidence type="ECO:0000313" key="5">
    <source>
        <dbReference type="EMBL" id="GAM38520.1"/>
    </source>
</evidence>
<dbReference type="GO" id="GO:0003735">
    <property type="term" value="F:structural constituent of ribosome"/>
    <property type="evidence" value="ECO:0007669"/>
    <property type="project" value="InterPro"/>
</dbReference>
<keyword evidence="2 5" id="KW-0689">Ribosomal protein</keyword>
<evidence type="ECO:0000256" key="1">
    <source>
        <dbReference type="ARBA" id="ARBA00006471"/>
    </source>
</evidence>
<feature type="region of interest" description="Disordered" evidence="4">
    <location>
        <begin position="1"/>
        <end position="23"/>
    </location>
</feature>
<dbReference type="InterPro" id="IPR000630">
    <property type="entry name" value="Ribosomal_uS8"/>
</dbReference>
<proteinExistence type="inferred from homology"/>